<protein>
    <submittedName>
        <fullName evidence="1">Uncharacterized protein</fullName>
    </submittedName>
</protein>
<dbReference type="HOGENOM" id="CLU_2453006_0_0_11"/>
<sequence length="89" mass="9637">MGNPSWDLESLEDVSKALAQYIADVEKAAADMGKAAQECMDNLGGDKFSMQALEEVNICQSRLVISVDTAKSLKQKVDQKIGEISDTTL</sequence>
<dbReference type="KEGG" id="shi:Shel_03990"/>
<evidence type="ECO:0000313" key="2">
    <source>
        <dbReference type="Proteomes" id="UP000002026"/>
    </source>
</evidence>
<dbReference type="STRING" id="471855.Shel_03990"/>
<gene>
    <name evidence="1" type="ordered locus">Shel_03990</name>
</gene>
<dbReference type="Proteomes" id="UP000002026">
    <property type="component" value="Chromosome"/>
</dbReference>
<organism evidence="1 2">
    <name type="scientific">Slackia heliotrinireducens (strain ATCC 29202 / DSM 20476 / NCTC 11029 / RHS 1)</name>
    <name type="common">Peptococcus heliotrinreducens</name>
    <dbReference type="NCBI Taxonomy" id="471855"/>
    <lineage>
        <taxon>Bacteria</taxon>
        <taxon>Bacillati</taxon>
        <taxon>Actinomycetota</taxon>
        <taxon>Coriobacteriia</taxon>
        <taxon>Eggerthellales</taxon>
        <taxon>Eggerthellaceae</taxon>
        <taxon>Slackia</taxon>
    </lineage>
</organism>
<dbReference type="RefSeq" id="WP_012797567.1">
    <property type="nucleotide sequence ID" value="NC_013165.1"/>
</dbReference>
<accession>C7N2F4</accession>
<dbReference type="AlphaFoldDB" id="C7N2F4"/>
<proteinExistence type="predicted"/>
<dbReference type="EMBL" id="CP001684">
    <property type="protein sequence ID" value="ACV21460.1"/>
    <property type="molecule type" value="Genomic_DNA"/>
</dbReference>
<keyword evidence="2" id="KW-1185">Reference proteome</keyword>
<evidence type="ECO:0000313" key="1">
    <source>
        <dbReference type="EMBL" id="ACV21460.1"/>
    </source>
</evidence>
<reference evidence="1 2" key="1">
    <citation type="journal article" date="2009" name="Stand. Genomic Sci.">
        <title>Complete genome sequence of Slackia heliotrinireducens type strain (RHS 1).</title>
        <authorList>
            <person name="Pukall R."/>
            <person name="Lapidus A."/>
            <person name="Nolan M."/>
            <person name="Copeland A."/>
            <person name="Glavina Del Rio T."/>
            <person name="Lucas S."/>
            <person name="Chen F."/>
            <person name="Tice H."/>
            <person name="Cheng J.F."/>
            <person name="Chertkov O."/>
            <person name="Bruce D."/>
            <person name="Goodwin L."/>
            <person name="Kuske C."/>
            <person name="Brettin T."/>
            <person name="Detter J.C."/>
            <person name="Han C."/>
            <person name="Pitluck S."/>
            <person name="Pati A."/>
            <person name="Mavrommatis K."/>
            <person name="Ivanova N."/>
            <person name="Ovchinnikova G."/>
            <person name="Chen A."/>
            <person name="Palaniappan K."/>
            <person name="Schneider S."/>
            <person name="Rohde M."/>
            <person name="Chain P."/>
            <person name="D'haeseleer P."/>
            <person name="Goker M."/>
            <person name="Bristow J."/>
            <person name="Eisen J.A."/>
            <person name="Markowitz V."/>
            <person name="Kyrpides N.C."/>
            <person name="Klenk H.P."/>
            <person name="Hugenholtz P."/>
        </authorList>
    </citation>
    <scope>NUCLEOTIDE SEQUENCE [LARGE SCALE GENOMIC DNA]</scope>
    <source>
        <strain evidence="2">ATCC 29202 / DSM 20476 / NCTC 11029 / RHS 1</strain>
    </source>
</reference>
<name>C7N2F4_SLAHD</name>